<dbReference type="SMART" id="SM00304">
    <property type="entry name" value="HAMP"/>
    <property type="match status" value="1"/>
</dbReference>
<dbReference type="GO" id="GO:0005524">
    <property type="term" value="F:ATP binding"/>
    <property type="evidence" value="ECO:0007669"/>
    <property type="project" value="UniProtKB-KW"/>
</dbReference>
<evidence type="ECO:0000256" key="9">
    <source>
        <dbReference type="ARBA" id="ARBA00022741"/>
    </source>
</evidence>
<dbReference type="SUPFAM" id="SSF55874">
    <property type="entry name" value="ATPase domain of HSP90 chaperone/DNA topoisomerase II/histidine kinase"/>
    <property type="match status" value="1"/>
</dbReference>
<dbReference type="PANTHER" id="PTHR44936">
    <property type="entry name" value="SENSOR PROTEIN CREC"/>
    <property type="match status" value="1"/>
</dbReference>
<evidence type="ECO:0000256" key="3">
    <source>
        <dbReference type="ARBA" id="ARBA00012438"/>
    </source>
</evidence>
<dbReference type="InterPro" id="IPR005467">
    <property type="entry name" value="His_kinase_dom"/>
</dbReference>
<keyword evidence="11" id="KW-0067">ATP-binding</keyword>
<dbReference type="PRINTS" id="PR00344">
    <property type="entry name" value="BCTRLSENSOR"/>
</dbReference>
<dbReference type="InterPro" id="IPR003594">
    <property type="entry name" value="HATPase_dom"/>
</dbReference>
<keyword evidence="5" id="KW-0997">Cell inner membrane</keyword>
<dbReference type="RefSeq" id="WP_116563983.1">
    <property type="nucleotide sequence ID" value="NZ_QDKP01000007.1"/>
</dbReference>
<evidence type="ECO:0000256" key="14">
    <source>
        <dbReference type="ARBA" id="ARBA00023136"/>
    </source>
</evidence>
<evidence type="ECO:0000313" key="19">
    <source>
        <dbReference type="EMBL" id="PVM88801.1"/>
    </source>
</evidence>
<evidence type="ECO:0000256" key="6">
    <source>
        <dbReference type="ARBA" id="ARBA00022553"/>
    </source>
</evidence>
<dbReference type="InterPro" id="IPR036097">
    <property type="entry name" value="HisK_dim/P_sf"/>
</dbReference>
<dbReference type="SMART" id="SM00388">
    <property type="entry name" value="HisKA"/>
    <property type="match status" value="1"/>
</dbReference>
<dbReference type="PANTHER" id="PTHR44936:SF5">
    <property type="entry name" value="SENSOR HISTIDINE KINASE ENVZ"/>
    <property type="match status" value="1"/>
</dbReference>
<feature type="compositionally biased region" description="Low complexity" evidence="15">
    <location>
        <begin position="225"/>
        <end position="239"/>
    </location>
</feature>
<dbReference type="Pfam" id="PF02518">
    <property type="entry name" value="HATPase_c"/>
    <property type="match status" value="1"/>
</dbReference>
<sequence>MKRLIAQLRRPDAPIALRIVCLLVGSLVVAQLATLALTLLLPPKPPEQHSLADIAAGLKGAAIDTGSSRPLVRTVEDEPPSLNSPGWVASERSSADLARLLNADPDDVRLLFYAPPPFAGAGGGAPRQRADAAPSPLTFLFTSYAQAQPMTGPGGFQRPPMPGMRPSVGPGSVGIPITATPSIPMSGGTWRPGRGPPGAIRPDFRPPGGAIGDARPSRPGQAFQGARPDGAGAAMAGPPRVIPRLPQRLSSDPLFTAPFRTSTFVAVSEPREPVTAPAPPPPPPPEPIATHTVATPPPLTPRARPVVEAVAAAPRLAAPAAAPKPVVAQAKPQPQGRALPAPVARGLFGLAPAPYIEGDFVAAVRVSDGRWVTLQPKPEGFPNSWQRRVLLWFLVSFAIVGPVGYLFARRLVAPLAGFADAAEALGRDPSSPVLAAHGPAEIGRAARAFNQMQARLTRFINDRTAMIGAISHDLRTPLTRMRFRLERASPALRREIGQDIDQMEAMINSVLAFMRESAEAGARQHVDLRSLIECVVDDAEITGGDVVLEPGTAPQVEIDVLGLQRVFTNLVDNAVKYGDSARVRLYVDGDEAVTEIRDRGPGMSEDELGRVFTPFYRSVAARTSTKQGVGLGLATSRTTVRAHGGEIKLSNTGEGLMAQVRLPLAVQRGGAQEPPAMLEAAE</sequence>
<evidence type="ECO:0000313" key="20">
    <source>
        <dbReference type="Proteomes" id="UP000244913"/>
    </source>
</evidence>
<dbReference type="InterPro" id="IPR003660">
    <property type="entry name" value="HAMP_dom"/>
</dbReference>
<dbReference type="Pfam" id="PF00672">
    <property type="entry name" value="HAMP"/>
    <property type="match status" value="1"/>
</dbReference>
<evidence type="ECO:0000256" key="16">
    <source>
        <dbReference type="SAM" id="Phobius"/>
    </source>
</evidence>
<dbReference type="InterPro" id="IPR036890">
    <property type="entry name" value="HATPase_C_sf"/>
</dbReference>
<dbReference type="PROSITE" id="PS50885">
    <property type="entry name" value="HAMP"/>
    <property type="match status" value="1"/>
</dbReference>
<organism evidence="19 20">
    <name type="scientific">Caulobacter radicis</name>
    <dbReference type="NCBI Taxonomy" id="2172650"/>
    <lineage>
        <taxon>Bacteria</taxon>
        <taxon>Pseudomonadati</taxon>
        <taxon>Pseudomonadota</taxon>
        <taxon>Alphaproteobacteria</taxon>
        <taxon>Caulobacterales</taxon>
        <taxon>Caulobacteraceae</taxon>
        <taxon>Caulobacter</taxon>
    </lineage>
</organism>
<accession>A0A2T9JZ56</accession>
<dbReference type="Pfam" id="PF00512">
    <property type="entry name" value="HisKA"/>
    <property type="match status" value="1"/>
</dbReference>
<reference evidence="19 20" key="1">
    <citation type="submission" date="2018-04" db="EMBL/GenBank/DDBJ databases">
        <title>The genome sequence of Caulobacter sp. 736.</title>
        <authorList>
            <person name="Gao J."/>
            <person name="Sun J."/>
        </authorList>
    </citation>
    <scope>NUCLEOTIDE SEQUENCE [LARGE SCALE GENOMIC DNA]</scope>
    <source>
        <strain evidence="19 20">736</strain>
    </source>
</reference>
<keyword evidence="8 16" id="KW-0812">Transmembrane</keyword>
<evidence type="ECO:0000256" key="4">
    <source>
        <dbReference type="ARBA" id="ARBA00022475"/>
    </source>
</evidence>
<dbReference type="AlphaFoldDB" id="A0A2T9JZ56"/>
<evidence type="ECO:0000256" key="8">
    <source>
        <dbReference type="ARBA" id="ARBA00022692"/>
    </source>
</evidence>
<comment type="subcellular location">
    <subcellularLocation>
        <location evidence="2">Cell inner membrane</location>
        <topology evidence="2">Multi-pass membrane protein</topology>
    </subcellularLocation>
</comment>
<keyword evidence="12 16" id="KW-1133">Transmembrane helix</keyword>
<dbReference type="PROSITE" id="PS50109">
    <property type="entry name" value="HIS_KIN"/>
    <property type="match status" value="1"/>
</dbReference>
<keyword evidence="20" id="KW-1185">Reference proteome</keyword>
<evidence type="ECO:0000256" key="15">
    <source>
        <dbReference type="SAM" id="MobiDB-lite"/>
    </source>
</evidence>
<evidence type="ECO:0000256" key="5">
    <source>
        <dbReference type="ARBA" id="ARBA00022519"/>
    </source>
</evidence>
<evidence type="ECO:0000256" key="1">
    <source>
        <dbReference type="ARBA" id="ARBA00000085"/>
    </source>
</evidence>
<comment type="caution">
    <text evidence="19">The sequence shown here is derived from an EMBL/GenBank/DDBJ whole genome shotgun (WGS) entry which is preliminary data.</text>
</comment>
<dbReference type="Gene3D" id="1.10.287.130">
    <property type="match status" value="1"/>
</dbReference>
<evidence type="ECO:0000256" key="11">
    <source>
        <dbReference type="ARBA" id="ARBA00022840"/>
    </source>
</evidence>
<dbReference type="SMART" id="SM00387">
    <property type="entry name" value="HATPase_c"/>
    <property type="match status" value="1"/>
</dbReference>
<evidence type="ECO:0000259" key="17">
    <source>
        <dbReference type="PROSITE" id="PS50109"/>
    </source>
</evidence>
<keyword evidence="4" id="KW-1003">Cell membrane</keyword>
<comment type="catalytic activity">
    <reaction evidence="1">
        <text>ATP + protein L-histidine = ADP + protein N-phospho-L-histidine.</text>
        <dbReference type="EC" id="2.7.13.3"/>
    </reaction>
</comment>
<dbReference type="GO" id="GO:0005886">
    <property type="term" value="C:plasma membrane"/>
    <property type="evidence" value="ECO:0007669"/>
    <property type="project" value="UniProtKB-SubCell"/>
</dbReference>
<dbReference type="SUPFAM" id="SSF47384">
    <property type="entry name" value="Homodimeric domain of signal transducing histidine kinase"/>
    <property type="match status" value="1"/>
</dbReference>
<evidence type="ECO:0000256" key="12">
    <source>
        <dbReference type="ARBA" id="ARBA00022989"/>
    </source>
</evidence>
<dbReference type="InterPro" id="IPR004358">
    <property type="entry name" value="Sig_transdc_His_kin-like_C"/>
</dbReference>
<dbReference type="Gene3D" id="3.30.565.10">
    <property type="entry name" value="Histidine kinase-like ATPase, C-terminal domain"/>
    <property type="match status" value="1"/>
</dbReference>
<keyword evidence="10 19" id="KW-0418">Kinase</keyword>
<gene>
    <name evidence="19" type="ORF">DDF65_01245</name>
</gene>
<dbReference type="CDD" id="cd06225">
    <property type="entry name" value="HAMP"/>
    <property type="match status" value="1"/>
</dbReference>
<dbReference type="EMBL" id="QDKP01000007">
    <property type="protein sequence ID" value="PVM88801.1"/>
    <property type="molecule type" value="Genomic_DNA"/>
</dbReference>
<keyword evidence="6" id="KW-0597">Phosphoprotein</keyword>
<dbReference type="CDD" id="cd00082">
    <property type="entry name" value="HisKA"/>
    <property type="match status" value="1"/>
</dbReference>
<dbReference type="InterPro" id="IPR050980">
    <property type="entry name" value="2C_sensor_his_kinase"/>
</dbReference>
<dbReference type="Proteomes" id="UP000244913">
    <property type="component" value="Unassembled WGS sequence"/>
</dbReference>
<keyword evidence="9" id="KW-0547">Nucleotide-binding</keyword>
<evidence type="ECO:0000256" key="13">
    <source>
        <dbReference type="ARBA" id="ARBA00023012"/>
    </source>
</evidence>
<protein>
    <recommendedName>
        <fullName evidence="3">histidine kinase</fullName>
        <ecNumber evidence="3">2.7.13.3</ecNumber>
    </recommendedName>
</protein>
<name>A0A2T9JZ56_9CAUL</name>
<keyword evidence="13" id="KW-0902">Two-component regulatory system</keyword>
<dbReference type="EC" id="2.7.13.3" evidence="3"/>
<feature type="domain" description="HAMP" evidence="18">
    <location>
        <begin position="409"/>
        <end position="461"/>
    </location>
</feature>
<dbReference type="GO" id="GO:0000155">
    <property type="term" value="F:phosphorelay sensor kinase activity"/>
    <property type="evidence" value="ECO:0007669"/>
    <property type="project" value="InterPro"/>
</dbReference>
<evidence type="ECO:0000259" key="18">
    <source>
        <dbReference type="PROSITE" id="PS50885"/>
    </source>
</evidence>
<feature type="compositionally biased region" description="Pro residues" evidence="15">
    <location>
        <begin position="276"/>
        <end position="287"/>
    </location>
</feature>
<feature type="domain" description="Histidine kinase" evidence="17">
    <location>
        <begin position="469"/>
        <end position="666"/>
    </location>
</feature>
<dbReference type="CDD" id="cd00075">
    <property type="entry name" value="HATPase"/>
    <property type="match status" value="1"/>
</dbReference>
<feature type="region of interest" description="Disordered" evidence="15">
    <location>
        <begin position="205"/>
        <end position="246"/>
    </location>
</feature>
<keyword evidence="7" id="KW-0808">Transferase</keyword>
<proteinExistence type="predicted"/>
<evidence type="ECO:0000256" key="2">
    <source>
        <dbReference type="ARBA" id="ARBA00004429"/>
    </source>
</evidence>
<feature type="transmembrane region" description="Helical" evidence="16">
    <location>
        <begin position="20"/>
        <end position="41"/>
    </location>
</feature>
<evidence type="ECO:0000256" key="7">
    <source>
        <dbReference type="ARBA" id="ARBA00022679"/>
    </source>
</evidence>
<dbReference type="InterPro" id="IPR003661">
    <property type="entry name" value="HisK_dim/P_dom"/>
</dbReference>
<keyword evidence="14 16" id="KW-0472">Membrane</keyword>
<feature type="region of interest" description="Disordered" evidence="15">
    <location>
        <begin position="266"/>
        <end position="301"/>
    </location>
</feature>
<evidence type="ECO:0000256" key="10">
    <source>
        <dbReference type="ARBA" id="ARBA00022777"/>
    </source>
</evidence>